<sequence>MYQELNSDPRRNPELMVSAKLFGMKPSKYLDLFVLSRFRLGVRKEGKLLFGSYLFRADGHMATQGSGKVGAAVWQLVWRGLSSELAAVQLSDQGISSADLAIFVVWNRLAEAYRQTSPDLASAPRGFGYRPAECKGTTSVFEDMAFNFEARMSIFEGVFPSVERFLEMADWNRVKKVECAVEGANRPPAVEHTQMTKLPVNSGRRKFRVAADLPPSPCRPTLLTLRQSKTHALGHVSSPCTHVHSSHLSALGSHYIQGTFMYKPHIHGHHPSCDDFPEWPCIPEAQLPEPWSCDWSRYAGQFDWYDTEPDNEGHRVDTMCSYGPALVGGCQHLLSLVERDPKHGKGIWGYQKFIASGWGVRFAGADDAEAQRDHYQYPTEMDSQNLLDGEK</sequence>
<comment type="caution">
    <text evidence="1">The sequence shown here is derived from an EMBL/GenBank/DDBJ whole genome shotgun (WGS) entry which is preliminary data.</text>
</comment>
<proteinExistence type="predicted"/>
<reference evidence="1" key="1">
    <citation type="submission" date="2023-03" db="EMBL/GenBank/DDBJ databases">
        <title>Massive genome expansion in bonnet fungi (Mycena s.s.) driven by repeated elements and novel gene families across ecological guilds.</title>
        <authorList>
            <consortium name="Lawrence Berkeley National Laboratory"/>
            <person name="Harder C.B."/>
            <person name="Miyauchi S."/>
            <person name="Viragh M."/>
            <person name="Kuo A."/>
            <person name="Thoen E."/>
            <person name="Andreopoulos B."/>
            <person name="Lu D."/>
            <person name="Skrede I."/>
            <person name="Drula E."/>
            <person name="Henrissat B."/>
            <person name="Morin E."/>
            <person name="Kohler A."/>
            <person name="Barry K."/>
            <person name="LaButti K."/>
            <person name="Morin E."/>
            <person name="Salamov A."/>
            <person name="Lipzen A."/>
            <person name="Mereny Z."/>
            <person name="Hegedus B."/>
            <person name="Baldrian P."/>
            <person name="Stursova M."/>
            <person name="Weitz H."/>
            <person name="Taylor A."/>
            <person name="Grigoriev I.V."/>
            <person name="Nagy L.G."/>
            <person name="Martin F."/>
            <person name="Kauserud H."/>
        </authorList>
    </citation>
    <scope>NUCLEOTIDE SEQUENCE</scope>
    <source>
        <strain evidence="1">CBHHK067</strain>
    </source>
</reference>
<evidence type="ECO:0000313" key="2">
    <source>
        <dbReference type="Proteomes" id="UP001221757"/>
    </source>
</evidence>
<accession>A0AAD7CDJ1</accession>
<name>A0AAD7CDJ1_MYCRO</name>
<keyword evidence="2" id="KW-1185">Reference proteome</keyword>
<organism evidence="1 2">
    <name type="scientific">Mycena rosella</name>
    <name type="common">Pink bonnet</name>
    <name type="synonym">Agaricus rosellus</name>
    <dbReference type="NCBI Taxonomy" id="1033263"/>
    <lineage>
        <taxon>Eukaryota</taxon>
        <taxon>Fungi</taxon>
        <taxon>Dikarya</taxon>
        <taxon>Basidiomycota</taxon>
        <taxon>Agaricomycotina</taxon>
        <taxon>Agaricomycetes</taxon>
        <taxon>Agaricomycetidae</taxon>
        <taxon>Agaricales</taxon>
        <taxon>Marasmiineae</taxon>
        <taxon>Mycenaceae</taxon>
        <taxon>Mycena</taxon>
    </lineage>
</organism>
<evidence type="ECO:0000313" key="1">
    <source>
        <dbReference type="EMBL" id="KAJ7645755.1"/>
    </source>
</evidence>
<dbReference type="EMBL" id="JARKIE010000394">
    <property type="protein sequence ID" value="KAJ7645755.1"/>
    <property type="molecule type" value="Genomic_DNA"/>
</dbReference>
<dbReference type="Proteomes" id="UP001221757">
    <property type="component" value="Unassembled WGS sequence"/>
</dbReference>
<dbReference type="AlphaFoldDB" id="A0AAD7CDJ1"/>
<gene>
    <name evidence="1" type="ORF">B0H17DRAFT_1148340</name>
</gene>
<protein>
    <submittedName>
        <fullName evidence="1">Uncharacterized protein</fullName>
    </submittedName>
</protein>